<accession>A0A6P6RVE8</accession>
<evidence type="ECO:0000256" key="1">
    <source>
        <dbReference type="SAM" id="MobiDB-lite"/>
    </source>
</evidence>
<keyword evidence="2" id="KW-1185">Reference proteome</keyword>
<dbReference type="GeneID" id="113147004"/>
<proteinExistence type="predicted"/>
<dbReference type="RefSeq" id="XP_026191836.1">
    <property type="nucleotide sequence ID" value="XM_026336051.1"/>
</dbReference>
<dbReference type="Proteomes" id="UP000515125">
    <property type="component" value="Unplaced"/>
</dbReference>
<organism evidence="2 3">
    <name type="scientific">Cyclospora cayetanensis</name>
    <dbReference type="NCBI Taxonomy" id="88456"/>
    <lineage>
        <taxon>Eukaryota</taxon>
        <taxon>Sar</taxon>
        <taxon>Alveolata</taxon>
        <taxon>Apicomplexa</taxon>
        <taxon>Conoidasida</taxon>
        <taxon>Coccidia</taxon>
        <taxon>Eucoccidiorida</taxon>
        <taxon>Eimeriorina</taxon>
        <taxon>Eimeriidae</taxon>
        <taxon>Cyclospora</taxon>
    </lineage>
</organism>
<sequence length="176" mass="19385">MKLTVENNDAQEGEQLSEQLESELNPESSSSTTACWSSCGTEPGEARCSGQGENFKGDKRSVEYSFTVAACSISAMQHPTTGCSETERRFLCTMLSSKNKECTAELVKKLKPGQQCYTKCGDPHCPEGDFNEPSPTEDYKYLDCEGGAYRTRCAVRKHEQTIEFNPVAVPMTVPVE</sequence>
<reference evidence="3" key="1">
    <citation type="submission" date="2025-08" db="UniProtKB">
        <authorList>
            <consortium name="RefSeq"/>
        </authorList>
    </citation>
    <scope>IDENTIFICATION</scope>
</reference>
<dbReference type="OrthoDB" id="328249at2759"/>
<name>A0A6P6RVE8_9EIME</name>
<feature type="compositionally biased region" description="Low complexity" evidence="1">
    <location>
        <begin position="13"/>
        <end position="39"/>
    </location>
</feature>
<gene>
    <name evidence="3" type="primary">LOC113147004</name>
</gene>
<protein>
    <submittedName>
        <fullName evidence="3">Uncharacterized protein LOC113147004</fullName>
    </submittedName>
</protein>
<feature type="compositionally biased region" description="Polar residues" evidence="1">
    <location>
        <begin position="1"/>
        <end position="10"/>
    </location>
</feature>
<feature type="region of interest" description="Disordered" evidence="1">
    <location>
        <begin position="1"/>
        <end position="52"/>
    </location>
</feature>
<evidence type="ECO:0000313" key="2">
    <source>
        <dbReference type="Proteomes" id="UP000515125"/>
    </source>
</evidence>
<evidence type="ECO:0000313" key="3">
    <source>
        <dbReference type="RefSeq" id="XP_026191836.1"/>
    </source>
</evidence>
<dbReference type="AlphaFoldDB" id="A0A6P6RVE8"/>